<name>A0A2J6Q731_9HELO</name>
<dbReference type="GO" id="GO:0005634">
    <property type="term" value="C:nucleus"/>
    <property type="evidence" value="ECO:0007669"/>
    <property type="project" value="UniProtKB-SubCell"/>
</dbReference>
<keyword evidence="2" id="KW-0479">Metal-binding</keyword>
<gene>
    <name evidence="10" type="ORF">NA56DRAFT_552499</name>
</gene>
<dbReference type="GO" id="GO:0000785">
    <property type="term" value="C:chromatin"/>
    <property type="evidence" value="ECO:0007669"/>
    <property type="project" value="TreeGrafter"/>
</dbReference>
<evidence type="ECO:0000256" key="6">
    <source>
        <dbReference type="ARBA" id="ARBA00023242"/>
    </source>
</evidence>
<evidence type="ECO:0000256" key="4">
    <source>
        <dbReference type="ARBA" id="ARBA00022771"/>
    </source>
</evidence>
<keyword evidence="3" id="KW-0677">Repeat</keyword>
<proteinExistence type="predicted"/>
<dbReference type="Proteomes" id="UP000235672">
    <property type="component" value="Unassembled WGS sequence"/>
</dbReference>
<dbReference type="InterPro" id="IPR036236">
    <property type="entry name" value="Znf_C2H2_sf"/>
</dbReference>
<dbReference type="PROSITE" id="PS00028">
    <property type="entry name" value="ZINC_FINGER_C2H2_1"/>
    <property type="match status" value="2"/>
</dbReference>
<dbReference type="Gene3D" id="3.30.160.60">
    <property type="entry name" value="Classic Zinc Finger"/>
    <property type="match status" value="2"/>
</dbReference>
<accession>A0A2J6Q731</accession>
<feature type="domain" description="C2H2-type" evidence="9">
    <location>
        <begin position="72"/>
        <end position="100"/>
    </location>
</feature>
<dbReference type="PANTHER" id="PTHR40626:SF13">
    <property type="entry name" value="RESPIRATION FACTOR 2-RELATED"/>
    <property type="match status" value="1"/>
</dbReference>
<evidence type="ECO:0000256" key="7">
    <source>
        <dbReference type="PROSITE-ProRule" id="PRU00042"/>
    </source>
</evidence>
<keyword evidence="6" id="KW-0539">Nucleus</keyword>
<dbReference type="GO" id="GO:0008270">
    <property type="term" value="F:zinc ion binding"/>
    <property type="evidence" value="ECO:0007669"/>
    <property type="project" value="UniProtKB-KW"/>
</dbReference>
<organism evidence="10 11">
    <name type="scientific">Hyaloscypha hepaticicola</name>
    <dbReference type="NCBI Taxonomy" id="2082293"/>
    <lineage>
        <taxon>Eukaryota</taxon>
        <taxon>Fungi</taxon>
        <taxon>Dikarya</taxon>
        <taxon>Ascomycota</taxon>
        <taxon>Pezizomycotina</taxon>
        <taxon>Leotiomycetes</taxon>
        <taxon>Helotiales</taxon>
        <taxon>Hyaloscyphaceae</taxon>
        <taxon>Hyaloscypha</taxon>
    </lineage>
</organism>
<keyword evidence="11" id="KW-1185">Reference proteome</keyword>
<evidence type="ECO:0000256" key="5">
    <source>
        <dbReference type="ARBA" id="ARBA00022833"/>
    </source>
</evidence>
<evidence type="ECO:0000259" key="9">
    <source>
        <dbReference type="PROSITE" id="PS50157"/>
    </source>
</evidence>
<feature type="region of interest" description="Disordered" evidence="8">
    <location>
        <begin position="1"/>
        <end position="44"/>
    </location>
</feature>
<evidence type="ECO:0000256" key="3">
    <source>
        <dbReference type="ARBA" id="ARBA00022737"/>
    </source>
</evidence>
<dbReference type="SUPFAM" id="SSF57667">
    <property type="entry name" value="beta-beta-alpha zinc fingers"/>
    <property type="match status" value="1"/>
</dbReference>
<dbReference type="AlphaFoldDB" id="A0A2J6Q731"/>
<dbReference type="SMART" id="SM00355">
    <property type="entry name" value="ZnF_C2H2"/>
    <property type="match status" value="2"/>
</dbReference>
<feature type="domain" description="C2H2-type" evidence="9">
    <location>
        <begin position="44"/>
        <end position="71"/>
    </location>
</feature>
<dbReference type="PROSITE" id="PS50157">
    <property type="entry name" value="ZINC_FINGER_C2H2_2"/>
    <property type="match status" value="2"/>
</dbReference>
<dbReference type="InterPro" id="IPR013087">
    <property type="entry name" value="Znf_C2H2_type"/>
</dbReference>
<dbReference type="Pfam" id="PF00096">
    <property type="entry name" value="zf-C2H2"/>
    <property type="match status" value="2"/>
</dbReference>
<keyword evidence="4 7" id="KW-0863">Zinc-finger</keyword>
<dbReference type="PANTHER" id="PTHR40626">
    <property type="entry name" value="MIP31509P"/>
    <property type="match status" value="1"/>
</dbReference>
<dbReference type="OrthoDB" id="10018191at2759"/>
<feature type="non-terminal residue" evidence="10">
    <location>
        <position position="119"/>
    </location>
</feature>
<dbReference type="GO" id="GO:0000981">
    <property type="term" value="F:DNA-binding transcription factor activity, RNA polymerase II-specific"/>
    <property type="evidence" value="ECO:0007669"/>
    <property type="project" value="InterPro"/>
</dbReference>
<evidence type="ECO:0000256" key="8">
    <source>
        <dbReference type="SAM" id="MobiDB-lite"/>
    </source>
</evidence>
<feature type="region of interest" description="Disordered" evidence="8">
    <location>
        <begin position="91"/>
        <end position="119"/>
    </location>
</feature>
<dbReference type="EMBL" id="KZ613479">
    <property type="protein sequence ID" value="PMD22079.1"/>
    <property type="molecule type" value="Genomic_DNA"/>
</dbReference>
<evidence type="ECO:0000313" key="11">
    <source>
        <dbReference type="Proteomes" id="UP000235672"/>
    </source>
</evidence>
<dbReference type="InterPro" id="IPR051059">
    <property type="entry name" value="VerF-like"/>
</dbReference>
<evidence type="ECO:0000313" key="10">
    <source>
        <dbReference type="EMBL" id="PMD22079.1"/>
    </source>
</evidence>
<sequence length="119" mass="12999">MPASTSSSGGAANGGMNNGENGASTSSKAANNFPPPKTDKPRPHVCGTCQRCFARLEHLKRHERSHTKEKPFECPECARCFARRDLLLRHQQKLHMTTTPSSRPRNRRESAASSTAGPN</sequence>
<dbReference type="GO" id="GO:0000978">
    <property type="term" value="F:RNA polymerase II cis-regulatory region sequence-specific DNA binding"/>
    <property type="evidence" value="ECO:0007669"/>
    <property type="project" value="InterPro"/>
</dbReference>
<dbReference type="FunFam" id="3.30.160.60:FF:000343">
    <property type="entry name" value="C2H2 transcription factor (AmdX)"/>
    <property type="match status" value="1"/>
</dbReference>
<comment type="subcellular location">
    <subcellularLocation>
        <location evidence="1">Nucleus</location>
    </subcellularLocation>
</comment>
<dbReference type="STRING" id="1745343.A0A2J6Q731"/>
<protein>
    <recommendedName>
        <fullName evidence="9">C2H2-type domain-containing protein</fullName>
    </recommendedName>
</protein>
<dbReference type="FunFam" id="3.30.160.60:FF:000576">
    <property type="entry name" value="C2H2 transcription factor (AmdX)"/>
    <property type="match status" value="1"/>
</dbReference>
<keyword evidence="5" id="KW-0862">Zinc</keyword>
<evidence type="ECO:0000256" key="2">
    <source>
        <dbReference type="ARBA" id="ARBA00022723"/>
    </source>
</evidence>
<feature type="compositionally biased region" description="Low complexity" evidence="8">
    <location>
        <begin position="1"/>
        <end position="10"/>
    </location>
</feature>
<reference evidence="10 11" key="1">
    <citation type="submission" date="2016-05" db="EMBL/GenBank/DDBJ databases">
        <title>A degradative enzymes factory behind the ericoid mycorrhizal symbiosis.</title>
        <authorList>
            <consortium name="DOE Joint Genome Institute"/>
            <person name="Martino E."/>
            <person name="Morin E."/>
            <person name="Grelet G."/>
            <person name="Kuo A."/>
            <person name="Kohler A."/>
            <person name="Daghino S."/>
            <person name="Barry K."/>
            <person name="Choi C."/>
            <person name="Cichocki N."/>
            <person name="Clum A."/>
            <person name="Copeland A."/>
            <person name="Hainaut M."/>
            <person name="Haridas S."/>
            <person name="Labutti K."/>
            <person name="Lindquist E."/>
            <person name="Lipzen A."/>
            <person name="Khouja H.-R."/>
            <person name="Murat C."/>
            <person name="Ohm R."/>
            <person name="Olson A."/>
            <person name="Spatafora J."/>
            <person name="Veneault-Fourrey C."/>
            <person name="Henrissat B."/>
            <person name="Grigoriev I."/>
            <person name="Martin F."/>
            <person name="Perotto S."/>
        </authorList>
    </citation>
    <scope>NUCLEOTIDE SEQUENCE [LARGE SCALE GENOMIC DNA]</scope>
    <source>
        <strain evidence="10 11">UAMH 7357</strain>
    </source>
</reference>
<evidence type="ECO:0000256" key="1">
    <source>
        <dbReference type="ARBA" id="ARBA00004123"/>
    </source>
</evidence>